<proteinExistence type="predicted"/>
<feature type="compositionally biased region" description="Low complexity" evidence="1">
    <location>
        <begin position="151"/>
        <end position="167"/>
    </location>
</feature>
<feature type="region of interest" description="Disordered" evidence="1">
    <location>
        <begin position="36"/>
        <end position="129"/>
    </location>
</feature>
<dbReference type="InterPro" id="IPR025662">
    <property type="entry name" value="Sigma_54_int_dom_ATP-bd_1"/>
</dbReference>
<sequence>MRPPVPDVALPRSRKASIEQQWIDPRSAAPATFFLSRNHGLDHDDDLSSDEPDASRTSMYGVQSLEESILQTSQPASVSQSDQIVGSNPAGVEPTSTASQFLNRDDKEDDDDQGSGLNRRRSTLKPLDTLHSNRLDASITSDLISPRPFTPLNLSNPDDPSSLPSSPKSTSNQSMRHLDEISITDDLSSQAVASGDEDNDSRSVHNPDHDSTSQFIMPSIKMPSRRPFTSRGKSLGRFKILVAGDSGSGKSSLIRSIVQACEDIVHVDDFPPTDALTPSRTSLTTIQLSQAHRLPLSATSEIYASTKPYPSWWSDLEDSRVLRRRRSTGDVVLERNICFVDTPATSLSRIGQVDAIIQYIRQQLSRATTAIDSCDHDFQNLLAGQGGTQVDAVLYLVSGDTFAADMECINTLCEWTNVIPLISKADLLAPEQISAIKSGFHKHTQATPAKPFLFGNAGLGADDFDGQLPFAVSSAKTNDDDVMDASTLMSPDYVQPLVPSELTLLVQRLFDAENMTWMRHSAAKKLAQQQRAHLWQRPNRPQPSTQPFYHGSSRGSPSYTMARIADHTRQEEKMARLQLAKWASELQQSLKNERERYAAMARGERAVWLTERLGECVVDGSLVPITQTPGFCGLRAPLEKASGGSLLVRAQSGQNVEYHLARIRPQDPLGLVWLSEDLKRRGWAIVQIVGSFGVVGGLALWLAKAWGLSSRSLSEWHFDCNFGESRQTAY</sequence>
<dbReference type="InterPro" id="IPR030379">
    <property type="entry name" value="G_SEPTIN_dom"/>
</dbReference>
<keyword evidence="2" id="KW-0812">Transmembrane</keyword>
<feature type="compositionally biased region" description="Polar residues" evidence="1">
    <location>
        <begin position="55"/>
        <end position="86"/>
    </location>
</feature>
<feature type="compositionally biased region" description="Acidic residues" evidence="1">
    <location>
        <begin position="43"/>
        <end position="52"/>
    </location>
</feature>
<protein>
    <submittedName>
        <fullName evidence="4">Heat shock protein</fullName>
    </submittedName>
</protein>
<dbReference type="InterPro" id="IPR027417">
    <property type="entry name" value="P-loop_NTPase"/>
</dbReference>
<feature type="region of interest" description="Disordered" evidence="1">
    <location>
        <begin position="536"/>
        <end position="555"/>
    </location>
</feature>
<feature type="region of interest" description="Disordered" evidence="1">
    <location>
        <begin position="186"/>
        <end position="228"/>
    </location>
</feature>
<dbReference type="VEuPathDB" id="FungiDB:An09g06610"/>
<accession>A0A100IMF5</accession>
<feature type="domain" description="Septin-type G" evidence="3">
    <location>
        <begin position="234"/>
        <end position="536"/>
    </location>
</feature>
<dbReference type="PROSITE" id="PS00675">
    <property type="entry name" value="SIGMA54_INTERACT_1"/>
    <property type="match status" value="1"/>
</dbReference>
<feature type="compositionally biased region" description="Polar residues" evidence="1">
    <location>
        <begin position="542"/>
        <end position="555"/>
    </location>
</feature>
<feature type="region of interest" description="Disordered" evidence="1">
    <location>
        <begin position="1"/>
        <end position="24"/>
    </location>
</feature>
<keyword evidence="2" id="KW-0472">Membrane</keyword>
<dbReference type="VEuPathDB" id="FungiDB:ASPNIDRAFT2_1148825"/>
<evidence type="ECO:0000313" key="5">
    <source>
        <dbReference type="Proteomes" id="UP000068243"/>
    </source>
</evidence>
<evidence type="ECO:0000259" key="3">
    <source>
        <dbReference type="PROSITE" id="PS51719"/>
    </source>
</evidence>
<dbReference type="Gene3D" id="3.40.50.300">
    <property type="entry name" value="P-loop containing nucleotide triphosphate hydrolases"/>
    <property type="match status" value="1"/>
</dbReference>
<dbReference type="OMA" id="KPYPPWW"/>
<dbReference type="GO" id="GO:0005525">
    <property type="term" value="F:GTP binding"/>
    <property type="evidence" value="ECO:0007669"/>
    <property type="project" value="InterPro"/>
</dbReference>
<name>A0A100IMF5_ASPNG</name>
<dbReference type="SUPFAM" id="SSF52540">
    <property type="entry name" value="P-loop containing nucleoside triphosphate hydrolases"/>
    <property type="match status" value="1"/>
</dbReference>
<dbReference type="Proteomes" id="UP000068243">
    <property type="component" value="Unassembled WGS sequence"/>
</dbReference>
<reference evidence="5" key="1">
    <citation type="journal article" date="2016" name="Genome Announc.">
        <title>Draft genome sequence of Aspergillus niger strain An76.</title>
        <authorList>
            <person name="Gong W."/>
            <person name="Cheng Z."/>
            <person name="Zhang H."/>
            <person name="Liu L."/>
            <person name="Gao P."/>
            <person name="Wang L."/>
        </authorList>
    </citation>
    <scope>NUCLEOTIDE SEQUENCE [LARGE SCALE GENOMIC DNA]</scope>
    <source>
        <strain evidence="5">An76</strain>
    </source>
</reference>
<dbReference type="EMBL" id="BCMY01000010">
    <property type="protein sequence ID" value="GAQ43902.1"/>
    <property type="molecule type" value="Genomic_DNA"/>
</dbReference>
<dbReference type="PROSITE" id="PS51719">
    <property type="entry name" value="G_SEPTIN"/>
    <property type="match status" value="1"/>
</dbReference>
<feature type="transmembrane region" description="Helical" evidence="2">
    <location>
        <begin position="682"/>
        <end position="703"/>
    </location>
</feature>
<evidence type="ECO:0000313" key="4">
    <source>
        <dbReference type="EMBL" id="GAQ43902.1"/>
    </source>
</evidence>
<dbReference type="PANTHER" id="PTHR18884">
    <property type="entry name" value="SEPTIN"/>
    <property type="match status" value="1"/>
</dbReference>
<keyword evidence="4" id="KW-0346">Stress response</keyword>
<keyword evidence="2" id="KW-1133">Transmembrane helix</keyword>
<dbReference type="OrthoDB" id="4150765at2759"/>
<evidence type="ECO:0000256" key="1">
    <source>
        <dbReference type="SAM" id="MobiDB-lite"/>
    </source>
</evidence>
<dbReference type="AlphaFoldDB" id="A0A100IMF5"/>
<dbReference type="PaxDb" id="5061-CADANGAP00008055"/>
<gene>
    <name evidence="4" type="ORF">ABL_06563</name>
</gene>
<organism evidence="4 5">
    <name type="scientific">Aspergillus niger</name>
    <dbReference type="NCBI Taxonomy" id="5061"/>
    <lineage>
        <taxon>Eukaryota</taxon>
        <taxon>Fungi</taxon>
        <taxon>Dikarya</taxon>
        <taxon>Ascomycota</taxon>
        <taxon>Pezizomycotina</taxon>
        <taxon>Eurotiomycetes</taxon>
        <taxon>Eurotiomycetidae</taxon>
        <taxon>Eurotiales</taxon>
        <taxon>Aspergillaceae</taxon>
        <taxon>Aspergillus</taxon>
        <taxon>Aspergillus subgen. Circumdati</taxon>
    </lineage>
</organism>
<feature type="compositionally biased region" description="Basic and acidic residues" evidence="1">
    <location>
        <begin position="200"/>
        <end position="211"/>
    </location>
</feature>
<dbReference type="VEuPathDB" id="FungiDB:ATCC64974_7780"/>
<dbReference type="VEuPathDB" id="FungiDB:M747DRAFT_269035"/>
<comment type="caution">
    <text evidence="4">The sequence shown here is derived from an EMBL/GenBank/DDBJ whole genome shotgun (WGS) entry which is preliminary data.</text>
</comment>
<feature type="region of interest" description="Disordered" evidence="1">
    <location>
        <begin position="142"/>
        <end position="174"/>
    </location>
</feature>
<evidence type="ECO:0000256" key="2">
    <source>
        <dbReference type="SAM" id="Phobius"/>
    </source>
</evidence>